<dbReference type="Gene3D" id="3.40.640.10">
    <property type="entry name" value="Type I PLP-dependent aspartate aminotransferase-like (Major domain)"/>
    <property type="match status" value="1"/>
</dbReference>
<sequence length="41" mass="4568">MQGAKPAFVDILPDTFNIDPTKIKEKITKKTKAILQGRIQA</sequence>
<dbReference type="Pfam" id="PF01041">
    <property type="entry name" value="DegT_DnrJ_EryC1"/>
    <property type="match status" value="1"/>
</dbReference>
<feature type="non-terminal residue" evidence="1">
    <location>
        <position position="41"/>
    </location>
</feature>
<proteinExistence type="predicted"/>
<name>X1PWN9_9ZZZZ</name>
<dbReference type="InterPro" id="IPR015421">
    <property type="entry name" value="PyrdxlP-dep_Trfase_major"/>
</dbReference>
<comment type="caution">
    <text evidence="1">The sequence shown here is derived from an EMBL/GenBank/DDBJ whole genome shotgun (WGS) entry which is preliminary data.</text>
</comment>
<reference evidence="1" key="1">
    <citation type="journal article" date="2014" name="Front. Microbiol.">
        <title>High frequency of phylogenetically diverse reductive dehalogenase-homologous genes in deep subseafloor sedimentary metagenomes.</title>
        <authorList>
            <person name="Kawai M."/>
            <person name="Futagami T."/>
            <person name="Toyoda A."/>
            <person name="Takaki Y."/>
            <person name="Nishi S."/>
            <person name="Hori S."/>
            <person name="Arai W."/>
            <person name="Tsubouchi T."/>
            <person name="Morono Y."/>
            <person name="Uchiyama I."/>
            <person name="Ito T."/>
            <person name="Fujiyama A."/>
            <person name="Inagaki F."/>
            <person name="Takami H."/>
        </authorList>
    </citation>
    <scope>NUCLEOTIDE SEQUENCE</scope>
    <source>
        <strain evidence="1">Expedition CK06-06</strain>
    </source>
</reference>
<dbReference type="InterPro" id="IPR000653">
    <property type="entry name" value="DegT/StrS_aminotransferase"/>
</dbReference>
<dbReference type="EMBL" id="BARV01040905">
    <property type="protein sequence ID" value="GAI46951.1"/>
    <property type="molecule type" value="Genomic_DNA"/>
</dbReference>
<protein>
    <submittedName>
        <fullName evidence="1">Uncharacterized protein</fullName>
    </submittedName>
</protein>
<evidence type="ECO:0000313" key="1">
    <source>
        <dbReference type="EMBL" id="GAI46951.1"/>
    </source>
</evidence>
<accession>X1PWN9</accession>
<dbReference type="SUPFAM" id="SSF53383">
    <property type="entry name" value="PLP-dependent transferases"/>
    <property type="match status" value="1"/>
</dbReference>
<dbReference type="AlphaFoldDB" id="X1PWN9"/>
<organism evidence="1">
    <name type="scientific">marine sediment metagenome</name>
    <dbReference type="NCBI Taxonomy" id="412755"/>
    <lineage>
        <taxon>unclassified sequences</taxon>
        <taxon>metagenomes</taxon>
        <taxon>ecological metagenomes</taxon>
    </lineage>
</organism>
<dbReference type="InterPro" id="IPR015424">
    <property type="entry name" value="PyrdxlP-dep_Trfase"/>
</dbReference>
<gene>
    <name evidence="1" type="ORF">S06H3_62156</name>
</gene>